<dbReference type="Proteomes" id="UP000663866">
    <property type="component" value="Unassembled WGS sequence"/>
</dbReference>
<comment type="caution">
    <text evidence="3">The sequence shown here is derived from an EMBL/GenBank/DDBJ whole genome shotgun (WGS) entry which is preliminary data.</text>
</comment>
<dbReference type="EMBL" id="CAJOBJ010067937">
    <property type="protein sequence ID" value="CAF4447480.1"/>
    <property type="molecule type" value="Genomic_DNA"/>
</dbReference>
<name>A0A816YPY6_9BILA</name>
<feature type="compositionally biased region" description="Low complexity" evidence="1">
    <location>
        <begin position="91"/>
        <end position="102"/>
    </location>
</feature>
<reference evidence="3" key="1">
    <citation type="submission" date="2021-02" db="EMBL/GenBank/DDBJ databases">
        <authorList>
            <person name="Nowell W R."/>
        </authorList>
    </citation>
    <scope>NUCLEOTIDE SEQUENCE</scope>
</reference>
<feature type="region of interest" description="Disordered" evidence="1">
    <location>
        <begin position="91"/>
        <end position="111"/>
    </location>
</feature>
<dbReference type="EMBL" id="CAJNRF010015019">
    <property type="protein sequence ID" value="CAF2164042.1"/>
    <property type="molecule type" value="Genomic_DNA"/>
</dbReference>
<dbReference type="AlphaFoldDB" id="A0A816YPY6"/>
<keyword evidence="7" id="KW-1185">Reference proteome</keyword>
<evidence type="ECO:0000313" key="5">
    <source>
        <dbReference type="EMBL" id="CAF4447480.1"/>
    </source>
</evidence>
<evidence type="ECO:0000313" key="3">
    <source>
        <dbReference type="EMBL" id="CAF2164042.1"/>
    </source>
</evidence>
<evidence type="ECO:0000313" key="2">
    <source>
        <dbReference type="EMBL" id="CAF2038833.1"/>
    </source>
</evidence>
<protein>
    <submittedName>
        <fullName evidence="3">Uncharacterized protein</fullName>
    </submittedName>
</protein>
<evidence type="ECO:0000256" key="1">
    <source>
        <dbReference type="SAM" id="MobiDB-lite"/>
    </source>
</evidence>
<dbReference type="Proteomes" id="UP000663856">
    <property type="component" value="Unassembled WGS sequence"/>
</dbReference>
<evidence type="ECO:0000313" key="6">
    <source>
        <dbReference type="Proteomes" id="UP000663856"/>
    </source>
</evidence>
<gene>
    <name evidence="5" type="ORF">GIL414_LOCUS32262</name>
    <name evidence="4" type="ORF">OVN521_LOCUS4521</name>
    <name evidence="3" type="ORF">WKI299_LOCUS32506</name>
    <name evidence="2" type="ORF">XDN619_LOCUS6308</name>
</gene>
<evidence type="ECO:0000313" key="4">
    <source>
        <dbReference type="EMBL" id="CAF3812305.1"/>
    </source>
</evidence>
<proteinExistence type="predicted"/>
<dbReference type="EMBL" id="CAJOBG010000421">
    <property type="protein sequence ID" value="CAF3812305.1"/>
    <property type="molecule type" value="Genomic_DNA"/>
</dbReference>
<dbReference type="Proteomes" id="UP000681720">
    <property type="component" value="Unassembled WGS sequence"/>
</dbReference>
<sequence length="118" mass="13524">MMSTISVRKLTARRIVSRPTKNDLTFLPPPPAVSISMNNYSTNNVENGSERDHVVPQAGCNKSKQLPVIKHNKLKEYYRSPPDARVFRYRNSSSRISNNQQQPKINSSRMGQEFIYVD</sequence>
<accession>A0A816YPY6</accession>
<dbReference type="Proteomes" id="UP000663887">
    <property type="component" value="Unassembled WGS sequence"/>
</dbReference>
<organism evidence="3 6">
    <name type="scientific">Rotaria magnacalcarata</name>
    <dbReference type="NCBI Taxonomy" id="392030"/>
    <lineage>
        <taxon>Eukaryota</taxon>
        <taxon>Metazoa</taxon>
        <taxon>Spiralia</taxon>
        <taxon>Gnathifera</taxon>
        <taxon>Rotifera</taxon>
        <taxon>Eurotatoria</taxon>
        <taxon>Bdelloidea</taxon>
        <taxon>Philodinida</taxon>
        <taxon>Philodinidae</taxon>
        <taxon>Rotaria</taxon>
    </lineage>
</organism>
<evidence type="ECO:0000313" key="7">
    <source>
        <dbReference type="Proteomes" id="UP000663866"/>
    </source>
</evidence>
<dbReference type="EMBL" id="CAJNRG010001792">
    <property type="protein sequence ID" value="CAF2038833.1"/>
    <property type="molecule type" value="Genomic_DNA"/>
</dbReference>